<name>E2CU17_ISKNV</name>
<evidence type="ECO:0000256" key="1">
    <source>
        <dbReference type="SAM" id="MobiDB-lite"/>
    </source>
</evidence>
<sequence>MRFRRRSQMSAWHPVGEAGRSSCPVSIPCVCQDPGYRLCIYEIVQPSIHRRGDHYSRMASYWDRRQVPVMRVEPMCHHTGHKRKDCSCAHCEITLDVWLEAPPPQRRRRRRALSPPHGVVFDSDTEI</sequence>
<evidence type="ECO:0000313" key="2">
    <source>
        <dbReference type="EMBL" id="ADE34417.1"/>
    </source>
</evidence>
<organism evidence="2 3">
    <name type="scientific">Turbot reddish body iridovirus</name>
    <dbReference type="NCBI Taxonomy" id="273651"/>
    <lineage>
        <taxon>Viruses</taxon>
        <taxon>Varidnaviria</taxon>
        <taxon>Bamfordvirae</taxon>
        <taxon>Nucleocytoviricota</taxon>
        <taxon>Megaviricetes</taxon>
        <taxon>Pimascovirales</taxon>
        <taxon>Pimascovirales incertae sedis</taxon>
        <taxon>Iridoviridae</taxon>
        <taxon>Alphairidovirinae</taxon>
        <taxon>Megalocytivirus</taxon>
        <taxon>Megalocytivirus pagrus1</taxon>
        <taxon>Infectious spleen and kidney necrosis virus</taxon>
    </lineage>
</organism>
<reference evidence="2 3" key="1">
    <citation type="journal article" date="2010" name="Virol. J.">
        <title>Complete genome sequence of a Megalocytivirus (family Iridoviridae) associated with turbot mortality in China.</title>
        <authorList>
            <person name="Shi C.Y."/>
            <person name="Jia K.T."/>
            <person name="Yang B."/>
            <person name="Huang J."/>
        </authorList>
    </citation>
    <scope>NUCLEOTIDE SEQUENCE [LARGE SCALE GENOMIC DNA]</scope>
</reference>
<protein>
    <submittedName>
        <fullName evidence="2">ORF72L</fullName>
    </submittedName>
</protein>
<evidence type="ECO:0000313" key="3">
    <source>
        <dbReference type="Proteomes" id="UP000160942"/>
    </source>
</evidence>
<dbReference type="EMBL" id="GQ273492">
    <property type="protein sequence ID" value="ADE34417.1"/>
    <property type="molecule type" value="Genomic_DNA"/>
</dbReference>
<dbReference type="Proteomes" id="UP000160942">
    <property type="component" value="Segment"/>
</dbReference>
<proteinExistence type="predicted"/>
<feature type="region of interest" description="Disordered" evidence="1">
    <location>
        <begin position="106"/>
        <end position="127"/>
    </location>
</feature>
<accession>E2CU17</accession>